<dbReference type="AlphaFoldDB" id="A0AAN6Q6C3"/>
<reference evidence="2" key="2">
    <citation type="submission" date="2023-05" db="EMBL/GenBank/DDBJ databases">
        <authorList>
            <consortium name="Lawrence Berkeley National Laboratory"/>
            <person name="Steindorff A."/>
            <person name="Hensen N."/>
            <person name="Bonometti L."/>
            <person name="Westerberg I."/>
            <person name="Brannstrom I.O."/>
            <person name="Guillou S."/>
            <person name="Cros-Aarteil S."/>
            <person name="Calhoun S."/>
            <person name="Haridas S."/>
            <person name="Kuo A."/>
            <person name="Mondo S."/>
            <person name="Pangilinan J."/>
            <person name="Riley R."/>
            <person name="Labutti K."/>
            <person name="Andreopoulos B."/>
            <person name="Lipzen A."/>
            <person name="Chen C."/>
            <person name="Yanf M."/>
            <person name="Daum C."/>
            <person name="Ng V."/>
            <person name="Clum A."/>
            <person name="Ohm R."/>
            <person name="Martin F."/>
            <person name="Silar P."/>
            <person name="Natvig D."/>
            <person name="Lalanne C."/>
            <person name="Gautier V."/>
            <person name="Ament-Velasquez S.L."/>
            <person name="Kruys A."/>
            <person name="Hutchinson M.I."/>
            <person name="Powell A.J."/>
            <person name="Barry K."/>
            <person name="Miller A.N."/>
            <person name="Grigoriev I.V."/>
            <person name="Debuchy R."/>
            <person name="Gladieux P."/>
            <person name="Thoren M.H."/>
            <person name="Johannesson H."/>
        </authorList>
    </citation>
    <scope>NUCLEOTIDE SEQUENCE</scope>
    <source>
        <strain evidence="2">CBS 757.83</strain>
    </source>
</reference>
<evidence type="ECO:0000256" key="1">
    <source>
        <dbReference type="SAM" id="MobiDB-lite"/>
    </source>
</evidence>
<comment type="caution">
    <text evidence="2">The sequence shown here is derived from an EMBL/GenBank/DDBJ whole genome shotgun (WGS) entry which is preliminary data.</text>
</comment>
<accession>A0AAN6Q6C3</accession>
<evidence type="ECO:0000313" key="3">
    <source>
        <dbReference type="Proteomes" id="UP001305647"/>
    </source>
</evidence>
<reference evidence="2" key="1">
    <citation type="journal article" date="2023" name="Mol. Phylogenet. Evol.">
        <title>Genome-scale phylogeny and comparative genomics of the fungal order Sordariales.</title>
        <authorList>
            <person name="Hensen N."/>
            <person name="Bonometti L."/>
            <person name="Westerberg I."/>
            <person name="Brannstrom I.O."/>
            <person name="Guillou S."/>
            <person name="Cros-Aarteil S."/>
            <person name="Calhoun S."/>
            <person name="Haridas S."/>
            <person name="Kuo A."/>
            <person name="Mondo S."/>
            <person name="Pangilinan J."/>
            <person name="Riley R."/>
            <person name="LaButti K."/>
            <person name="Andreopoulos B."/>
            <person name="Lipzen A."/>
            <person name="Chen C."/>
            <person name="Yan M."/>
            <person name="Daum C."/>
            <person name="Ng V."/>
            <person name="Clum A."/>
            <person name="Steindorff A."/>
            <person name="Ohm R.A."/>
            <person name="Martin F."/>
            <person name="Silar P."/>
            <person name="Natvig D.O."/>
            <person name="Lalanne C."/>
            <person name="Gautier V."/>
            <person name="Ament-Velasquez S.L."/>
            <person name="Kruys A."/>
            <person name="Hutchinson M.I."/>
            <person name="Powell A.J."/>
            <person name="Barry K."/>
            <person name="Miller A.N."/>
            <person name="Grigoriev I.V."/>
            <person name="Debuchy R."/>
            <person name="Gladieux P."/>
            <person name="Hiltunen Thoren M."/>
            <person name="Johannesson H."/>
        </authorList>
    </citation>
    <scope>NUCLEOTIDE SEQUENCE</scope>
    <source>
        <strain evidence="2">CBS 757.83</strain>
    </source>
</reference>
<protein>
    <submittedName>
        <fullName evidence="2">Uncharacterized protein</fullName>
    </submittedName>
</protein>
<proteinExistence type="predicted"/>
<dbReference type="EMBL" id="MU863626">
    <property type="protein sequence ID" value="KAK4104393.1"/>
    <property type="molecule type" value="Genomic_DNA"/>
</dbReference>
<feature type="region of interest" description="Disordered" evidence="1">
    <location>
        <begin position="162"/>
        <end position="189"/>
    </location>
</feature>
<evidence type="ECO:0000313" key="2">
    <source>
        <dbReference type="EMBL" id="KAK4104393.1"/>
    </source>
</evidence>
<dbReference type="Proteomes" id="UP001305647">
    <property type="component" value="Unassembled WGS sequence"/>
</dbReference>
<feature type="compositionally biased region" description="Polar residues" evidence="1">
    <location>
        <begin position="164"/>
        <end position="185"/>
    </location>
</feature>
<organism evidence="2 3">
    <name type="scientific">Parathielavia hyrcaniae</name>
    <dbReference type="NCBI Taxonomy" id="113614"/>
    <lineage>
        <taxon>Eukaryota</taxon>
        <taxon>Fungi</taxon>
        <taxon>Dikarya</taxon>
        <taxon>Ascomycota</taxon>
        <taxon>Pezizomycotina</taxon>
        <taxon>Sordariomycetes</taxon>
        <taxon>Sordariomycetidae</taxon>
        <taxon>Sordariales</taxon>
        <taxon>Chaetomiaceae</taxon>
        <taxon>Parathielavia</taxon>
    </lineage>
</organism>
<sequence>MPFCIIPLLGSCLTKSESTYKLTVYRIQPVPTYAHSPRLKAFAKLPKGHGRSCLLQPEGWGLVSLPHLDRRCDIQGSPHRLRPPYTARVRRSFSNVSPPLGLFRWKALRQSFLSLASRGGLVPPARAMGSEPCALCLMVPPGLSLSASSTLRIPLWDWRKQDAGSGSPQHVNRPTTLPNGDSADSFNVDGHPVVC</sequence>
<keyword evidence="3" id="KW-1185">Reference proteome</keyword>
<name>A0AAN6Q6C3_9PEZI</name>
<gene>
    <name evidence="2" type="ORF">N658DRAFT_176129</name>
</gene>